<name>A0AAV1QHK1_SCOSC</name>
<dbReference type="EMBL" id="CAWUFR010001168">
    <property type="protein sequence ID" value="CAK6983010.1"/>
    <property type="molecule type" value="Genomic_DNA"/>
</dbReference>
<dbReference type="SUPFAM" id="SSF53300">
    <property type="entry name" value="vWA-like"/>
    <property type="match status" value="1"/>
</dbReference>
<feature type="domain" description="VWFA" evidence="2">
    <location>
        <begin position="23"/>
        <end position="65"/>
    </location>
</feature>
<evidence type="ECO:0000313" key="4">
    <source>
        <dbReference type="Proteomes" id="UP001314229"/>
    </source>
</evidence>
<feature type="signal peptide" evidence="1">
    <location>
        <begin position="1"/>
        <end position="22"/>
    </location>
</feature>
<comment type="caution">
    <text evidence="3">The sequence shown here is derived from an EMBL/GenBank/DDBJ whole genome shotgun (WGS) entry which is preliminary data.</text>
</comment>
<dbReference type="PANTHER" id="PTHR24020:SF86">
    <property type="entry name" value="COLLAGEN, TYPE VI, ALPHA 4"/>
    <property type="match status" value="1"/>
</dbReference>
<dbReference type="PANTHER" id="PTHR24020">
    <property type="entry name" value="COLLAGEN ALPHA"/>
    <property type="match status" value="1"/>
</dbReference>
<accession>A0AAV1QHK1</accession>
<dbReference type="Proteomes" id="UP001314229">
    <property type="component" value="Unassembled WGS sequence"/>
</dbReference>
<sequence length="78" mass="8749">MDHLLMLLLLLWSSGFQCDSKADIVMLVDESGSISPEDFSMMKSFLREIVNNVDIGPDKVQIGNILLLLQFTPLLLLL</sequence>
<protein>
    <submittedName>
        <fullName evidence="3">Scavenger receptor cysteine-rich type 1 protein M130-like</fullName>
    </submittedName>
</protein>
<dbReference type="PROSITE" id="PS50234">
    <property type="entry name" value="VWFA"/>
    <property type="match status" value="1"/>
</dbReference>
<feature type="chain" id="PRO_5043561658" evidence="1">
    <location>
        <begin position="23"/>
        <end position="78"/>
    </location>
</feature>
<evidence type="ECO:0000259" key="2">
    <source>
        <dbReference type="PROSITE" id="PS50234"/>
    </source>
</evidence>
<reference evidence="3 4" key="1">
    <citation type="submission" date="2024-01" db="EMBL/GenBank/DDBJ databases">
        <authorList>
            <person name="Alioto T."/>
            <person name="Alioto T."/>
            <person name="Gomez Garrido J."/>
        </authorList>
    </citation>
    <scope>NUCLEOTIDE SEQUENCE [LARGE SCALE GENOMIC DNA]</scope>
</reference>
<keyword evidence="3" id="KW-0675">Receptor</keyword>
<evidence type="ECO:0000313" key="3">
    <source>
        <dbReference type="EMBL" id="CAK6983010.1"/>
    </source>
</evidence>
<dbReference type="AlphaFoldDB" id="A0AAV1QHK1"/>
<organism evidence="3 4">
    <name type="scientific">Scomber scombrus</name>
    <name type="common">Atlantic mackerel</name>
    <name type="synonym">Scomber vernalis</name>
    <dbReference type="NCBI Taxonomy" id="13677"/>
    <lineage>
        <taxon>Eukaryota</taxon>
        <taxon>Metazoa</taxon>
        <taxon>Chordata</taxon>
        <taxon>Craniata</taxon>
        <taxon>Vertebrata</taxon>
        <taxon>Euteleostomi</taxon>
        <taxon>Actinopterygii</taxon>
        <taxon>Neopterygii</taxon>
        <taxon>Teleostei</taxon>
        <taxon>Neoteleostei</taxon>
        <taxon>Acanthomorphata</taxon>
        <taxon>Pelagiaria</taxon>
        <taxon>Scombriformes</taxon>
        <taxon>Scombridae</taxon>
        <taxon>Scomber</taxon>
    </lineage>
</organism>
<proteinExistence type="predicted"/>
<keyword evidence="1" id="KW-0732">Signal</keyword>
<dbReference type="Pfam" id="PF00092">
    <property type="entry name" value="VWA"/>
    <property type="match status" value="1"/>
</dbReference>
<gene>
    <name evidence="3" type="ORF">FSCOSCO3_A010174</name>
</gene>
<keyword evidence="4" id="KW-1185">Reference proteome</keyword>
<dbReference type="InterPro" id="IPR050525">
    <property type="entry name" value="ECM_Assembly_Org"/>
</dbReference>
<evidence type="ECO:0000256" key="1">
    <source>
        <dbReference type="SAM" id="SignalP"/>
    </source>
</evidence>
<dbReference type="InterPro" id="IPR002035">
    <property type="entry name" value="VWF_A"/>
</dbReference>
<dbReference type="Gene3D" id="3.40.50.410">
    <property type="entry name" value="von Willebrand factor, type A domain"/>
    <property type="match status" value="1"/>
</dbReference>
<dbReference type="InterPro" id="IPR036465">
    <property type="entry name" value="vWFA_dom_sf"/>
</dbReference>